<feature type="domain" description="VOC" evidence="1">
    <location>
        <begin position="17"/>
        <end position="127"/>
    </location>
</feature>
<dbReference type="InterPro" id="IPR037523">
    <property type="entry name" value="VOC_core"/>
</dbReference>
<dbReference type="InterPro" id="IPR041581">
    <property type="entry name" value="Glyoxalase_6"/>
</dbReference>
<dbReference type="Proteomes" id="UP000245683">
    <property type="component" value="Unassembled WGS sequence"/>
</dbReference>
<evidence type="ECO:0000313" key="2">
    <source>
        <dbReference type="EMBL" id="PWU52131.1"/>
    </source>
</evidence>
<dbReference type="PANTHER" id="PTHR33993">
    <property type="entry name" value="GLYOXALASE-RELATED"/>
    <property type="match status" value="1"/>
</dbReference>
<dbReference type="EMBL" id="QGSV01000074">
    <property type="protein sequence ID" value="PWU52131.1"/>
    <property type="molecule type" value="Genomic_DNA"/>
</dbReference>
<dbReference type="SUPFAM" id="SSF54593">
    <property type="entry name" value="Glyoxalase/Bleomycin resistance protein/Dihydroxybiphenyl dioxygenase"/>
    <property type="match status" value="1"/>
</dbReference>
<evidence type="ECO:0000259" key="1">
    <source>
        <dbReference type="PROSITE" id="PS51819"/>
    </source>
</evidence>
<comment type="caution">
    <text evidence="2">The sequence shown here is derived from an EMBL/GenBank/DDBJ whole genome shotgun (WGS) entry which is preliminary data.</text>
</comment>
<sequence length="127" mass="13523">MADVNSVDTTVTGNRPAPGWFDISSPDAARARRFYQEMFGWQVNALDETYALIAAEDGQPAGGIGQASGESPYTGIVAYFPVDDVDTALARAEKLGGTRRLEPQATPMGRIAVFTDPDGNPVGLMSR</sequence>
<dbReference type="Pfam" id="PF18029">
    <property type="entry name" value="Glyoxalase_6"/>
    <property type="match status" value="1"/>
</dbReference>
<dbReference type="Gene3D" id="3.10.180.10">
    <property type="entry name" value="2,3-Dihydroxybiphenyl 1,2-Dioxygenase, domain 1"/>
    <property type="match status" value="1"/>
</dbReference>
<dbReference type="AlphaFoldDB" id="A0A317KFZ7"/>
<dbReference type="PROSITE" id="PS51819">
    <property type="entry name" value="VOC"/>
    <property type="match status" value="1"/>
</dbReference>
<keyword evidence="3" id="KW-1185">Reference proteome</keyword>
<dbReference type="RefSeq" id="WP_109943241.1">
    <property type="nucleotide sequence ID" value="NZ_QGSV01000074.1"/>
</dbReference>
<accession>A0A317KFZ7</accession>
<dbReference type="InterPro" id="IPR029068">
    <property type="entry name" value="Glyas_Bleomycin-R_OHBP_Dase"/>
</dbReference>
<dbReference type="OrthoDB" id="9793039at2"/>
<name>A0A317KFZ7_9ACTN</name>
<gene>
    <name evidence="2" type="ORF">DLJ46_03670</name>
</gene>
<organism evidence="2 3">
    <name type="scientific">Micromonospora globispora</name>
    <dbReference type="NCBI Taxonomy" id="1450148"/>
    <lineage>
        <taxon>Bacteria</taxon>
        <taxon>Bacillati</taxon>
        <taxon>Actinomycetota</taxon>
        <taxon>Actinomycetes</taxon>
        <taxon>Micromonosporales</taxon>
        <taxon>Micromonosporaceae</taxon>
        <taxon>Micromonospora</taxon>
    </lineage>
</organism>
<evidence type="ECO:0000313" key="3">
    <source>
        <dbReference type="Proteomes" id="UP000245683"/>
    </source>
</evidence>
<dbReference type="InterPro" id="IPR052164">
    <property type="entry name" value="Anthracycline_SecMetBiosynth"/>
</dbReference>
<reference evidence="3" key="1">
    <citation type="submission" date="2018-05" db="EMBL/GenBank/DDBJ databases">
        <title>Micromonospora globispora sp. nov. and Micromonospora rugosa sp. nov., isolated from marine sediment.</title>
        <authorList>
            <person name="Carro L."/>
            <person name="Aysel V."/>
            <person name="Cetin D."/>
            <person name="Igual J.M."/>
            <person name="Klenk H.-P."/>
            <person name="Trujillo M.E."/>
            <person name="Sahin N."/>
        </authorList>
    </citation>
    <scope>NUCLEOTIDE SEQUENCE [LARGE SCALE GENOMIC DNA]</scope>
    <source>
        <strain evidence="3">S2904</strain>
    </source>
</reference>
<dbReference type="PANTHER" id="PTHR33993:SF14">
    <property type="entry name" value="GB|AAF24581.1"/>
    <property type="match status" value="1"/>
</dbReference>
<protein>
    <submittedName>
        <fullName evidence="2">VOC family protein</fullName>
    </submittedName>
</protein>
<proteinExistence type="predicted"/>
<dbReference type="CDD" id="cd07247">
    <property type="entry name" value="SgaA_N_like"/>
    <property type="match status" value="1"/>
</dbReference>